<dbReference type="EMBL" id="PYVF01000010">
    <property type="protein sequence ID" value="PTB89752.1"/>
    <property type="molecule type" value="Genomic_DNA"/>
</dbReference>
<keyword evidence="2" id="KW-0547">Nucleotide-binding</keyword>
<dbReference type="InterPro" id="IPR003593">
    <property type="entry name" value="AAA+_ATPase"/>
</dbReference>
<dbReference type="InterPro" id="IPR025158">
    <property type="entry name" value="Mg_chelat-rel_C"/>
</dbReference>
<dbReference type="SUPFAM" id="SSF54211">
    <property type="entry name" value="Ribosomal protein S5 domain 2-like"/>
    <property type="match status" value="1"/>
</dbReference>
<evidence type="ECO:0000256" key="2">
    <source>
        <dbReference type="ARBA" id="ARBA00022741"/>
    </source>
</evidence>
<dbReference type="Gene3D" id="3.30.230.10">
    <property type="match status" value="1"/>
</dbReference>
<evidence type="ECO:0000313" key="7">
    <source>
        <dbReference type="Proteomes" id="UP000241514"/>
    </source>
</evidence>
<evidence type="ECO:0000259" key="4">
    <source>
        <dbReference type="SMART" id="SM00382"/>
    </source>
</evidence>
<organism evidence="5 8">
    <name type="scientific">Pseudidiomarina aestuarii</name>
    <dbReference type="NCBI Taxonomy" id="624146"/>
    <lineage>
        <taxon>Bacteria</taxon>
        <taxon>Pseudomonadati</taxon>
        <taxon>Pseudomonadota</taxon>
        <taxon>Gammaproteobacteria</taxon>
        <taxon>Alteromonadales</taxon>
        <taxon>Idiomarinaceae</taxon>
        <taxon>Pseudidiomarina</taxon>
    </lineage>
</organism>
<dbReference type="Pfam" id="PF01078">
    <property type="entry name" value="Mg_chelatase"/>
    <property type="match status" value="1"/>
</dbReference>
<evidence type="ECO:0000313" key="6">
    <source>
        <dbReference type="EMBL" id="PTB90071.1"/>
    </source>
</evidence>
<dbReference type="NCBIfam" id="NF007365">
    <property type="entry name" value="PRK09862.1"/>
    <property type="match status" value="1"/>
</dbReference>
<dbReference type="PANTHER" id="PTHR32039">
    <property type="entry name" value="MAGNESIUM-CHELATASE SUBUNIT CHLI"/>
    <property type="match status" value="1"/>
</dbReference>
<dbReference type="InterPro" id="IPR045006">
    <property type="entry name" value="CHLI-like"/>
</dbReference>
<dbReference type="GO" id="GO:0008233">
    <property type="term" value="F:peptidase activity"/>
    <property type="evidence" value="ECO:0007669"/>
    <property type="project" value="UniProtKB-KW"/>
</dbReference>
<keyword evidence="5" id="KW-0378">Hydrolase</keyword>
<dbReference type="NCBIfam" id="TIGR00368">
    <property type="entry name" value="YifB family Mg chelatase-like AAA ATPase"/>
    <property type="match status" value="1"/>
</dbReference>
<gene>
    <name evidence="5" type="ORF">C9927_01315</name>
    <name evidence="6" type="ORF">C9928_01425</name>
</gene>
<name>A0A2T4D8C2_9GAMM</name>
<accession>A0A2T4D8C2</accession>
<dbReference type="Proteomes" id="UP000241514">
    <property type="component" value="Unassembled WGS sequence"/>
</dbReference>
<comment type="caution">
    <text evidence="5">The sequence shown here is derived from an EMBL/GenBank/DDBJ whole genome shotgun (WGS) entry which is preliminary data.</text>
</comment>
<dbReference type="InterPro" id="IPR000523">
    <property type="entry name" value="Mg_chelatse_chII-like_cat_dom"/>
</dbReference>
<dbReference type="InterPro" id="IPR004482">
    <property type="entry name" value="Mg_chelat-rel"/>
</dbReference>
<dbReference type="PRINTS" id="PR01657">
    <property type="entry name" value="MCMFAMILY"/>
</dbReference>
<dbReference type="Pfam" id="PF13541">
    <property type="entry name" value="ChlI"/>
    <property type="match status" value="1"/>
</dbReference>
<evidence type="ECO:0000256" key="1">
    <source>
        <dbReference type="ARBA" id="ARBA00006354"/>
    </source>
</evidence>
<dbReference type="Gene3D" id="3.40.50.300">
    <property type="entry name" value="P-loop containing nucleotide triphosphate hydrolases"/>
    <property type="match status" value="1"/>
</dbReference>
<keyword evidence="5" id="KW-0645">Protease</keyword>
<reference evidence="7 8" key="1">
    <citation type="submission" date="2018-03" db="EMBL/GenBank/DDBJ databases">
        <title>Cross-interface Injection: A General Nanoliter Liquid Handling Method Applied to Single Cells Genome Amplification Automated Nanoliter Liquid Handling Applied to Single Cell Multiple Displacement Amplification.</title>
        <authorList>
            <person name="Yun J."/>
            <person name="Xu P."/>
            <person name="Xu J."/>
            <person name="Dai X."/>
            <person name="Wang Y."/>
            <person name="Zheng X."/>
            <person name="Cao C."/>
            <person name="Yi Q."/>
            <person name="Zhu Y."/>
            <person name="Wang L."/>
            <person name="Dong Z."/>
            <person name="Huang Y."/>
            <person name="Huang L."/>
            <person name="Du W."/>
        </authorList>
    </citation>
    <scope>NUCLEOTIDE SEQUENCE [LARGE SCALE GENOMIC DNA]</scope>
    <source>
        <strain evidence="5 8">A12-4</strain>
        <strain evidence="6 7">A9-4</strain>
    </source>
</reference>
<evidence type="ECO:0000313" key="8">
    <source>
        <dbReference type="Proteomes" id="UP000242087"/>
    </source>
</evidence>
<keyword evidence="3" id="KW-0067">ATP-binding</keyword>
<dbReference type="SUPFAM" id="SSF52540">
    <property type="entry name" value="P-loop containing nucleoside triphosphate hydrolases"/>
    <property type="match status" value="1"/>
</dbReference>
<dbReference type="SMART" id="SM00382">
    <property type="entry name" value="AAA"/>
    <property type="match status" value="1"/>
</dbReference>
<dbReference type="InterPro" id="IPR027417">
    <property type="entry name" value="P-loop_NTPase"/>
</dbReference>
<dbReference type="GO" id="GO:0003677">
    <property type="term" value="F:DNA binding"/>
    <property type="evidence" value="ECO:0007669"/>
    <property type="project" value="InterPro"/>
</dbReference>
<dbReference type="Pfam" id="PF13335">
    <property type="entry name" value="Mg_chelatase_C"/>
    <property type="match status" value="1"/>
</dbReference>
<sequence length="517" mass="56084">MAAELAIARVYTRALQGIDAPLVTVEVCLAGGLPAFAIVGLPQTGVKEARDRVRSALMASGYDFPRAKKITVNLAPADLPKYGARYDLAIAVGILIADGQLPESAAASREFYGELNLTGELCGVNGILPAVLACRNEGREAVIPQQNQAEAGLLKQQQCVAGIHLRDVVEHLQGPQRLPNIATQNNPQTDDNKLPVGVGDISDVIGQDQAKRALLLAAAGGHHVLFVGPPGTGKTMLAQRLLGLLPALDEEEALEVAAIRSISGTAEPHHWLQRRLRSPHHSCSAAALVGGGNPPQPGEISLAHRGLLFLDEMAEFTRSVLDSLREPLESGEVTISRAAHQLTFPARFQMVCALNPSPCGNFDGTLASIRASPEQVNKYLGRISGPLLDRIDMQVEVLRQPDALRQQRETIPEPETPKWRQQVTAARAVQLQRQGCLNTDLQANQLSTYCRLSAEHHKFLVTAIERFNLSHRAYHRLLRLARTIADIEGTESIQRGHLAEALGYRALDRLLNHLKSL</sequence>
<evidence type="ECO:0000313" key="5">
    <source>
        <dbReference type="EMBL" id="PTB89752.1"/>
    </source>
</evidence>
<dbReference type="Proteomes" id="UP000242087">
    <property type="component" value="Unassembled WGS sequence"/>
</dbReference>
<dbReference type="PANTHER" id="PTHR32039:SF7">
    <property type="entry name" value="COMPETENCE PROTEIN COMM"/>
    <property type="match status" value="1"/>
</dbReference>
<dbReference type="EMBL" id="PYVG01000004">
    <property type="protein sequence ID" value="PTB90071.1"/>
    <property type="molecule type" value="Genomic_DNA"/>
</dbReference>
<dbReference type="InterPro" id="IPR020568">
    <property type="entry name" value="Ribosomal_Su5_D2-typ_SF"/>
</dbReference>
<protein>
    <submittedName>
        <fullName evidence="5">ATP-dependent protease</fullName>
    </submittedName>
</protein>
<feature type="domain" description="AAA+ ATPase" evidence="4">
    <location>
        <begin position="220"/>
        <end position="381"/>
    </location>
</feature>
<dbReference type="GO" id="GO:0005524">
    <property type="term" value="F:ATP binding"/>
    <property type="evidence" value="ECO:0007669"/>
    <property type="project" value="UniProtKB-KW"/>
</dbReference>
<comment type="similarity">
    <text evidence="1">Belongs to the Mg-chelatase subunits D/I family. ComM subfamily.</text>
</comment>
<dbReference type="InterPro" id="IPR014721">
    <property type="entry name" value="Ribsml_uS5_D2-typ_fold_subgr"/>
</dbReference>
<dbReference type="AlphaFoldDB" id="A0A2T4D8C2"/>
<dbReference type="InterPro" id="IPR001208">
    <property type="entry name" value="MCM_dom"/>
</dbReference>
<evidence type="ECO:0000256" key="3">
    <source>
        <dbReference type="ARBA" id="ARBA00022840"/>
    </source>
</evidence>
<dbReference type="GO" id="GO:0006508">
    <property type="term" value="P:proteolysis"/>
    <property type="evidence" value="ECO:0007669"/>
    <property type="project" value="UniProtKB-KW"/>
</dbReference>
<proteinExistence type="inferred from homology"/>